<dbReference type="InterPro" id="IPR015424">
    <property type="entry name" value="PyrdxlP-dep_Trfase"/>
</dbReference>
<dbReference type="PIRSF" id="PIRSF038800">
    <property type="entry name" value="KYNU"/>
    <property type="match status" value="1"/>
</dbReference>
<dbReference type="GO" id="GO:0009435">
    <property type="term" value="P:NAD+ biosynthetic process"/>
    <property type="evidence" value="ECO:0007669"/>
    <property type="project" value="InterPro"/>
</dbReference>
<evidence type="ECO:0000313" key="4">
    <source>
        <dbReference type="EMBL" id="OIQ79292.1"/>
    </source>
</evidence>
<keyword evidence="2 4" id="KW-0378">Hydrolase</keyword>
<reference evidence="4" key="1">
    <citation type="submission" date="2016-10" db="EMBL/GenBank/DDBJ databases">
        <title>Sequence of Gallionella enrichment culture.</title>
        <authorList>
            <person name="Poehlein A."/>
            <person name="Muehling M."/>
            <person name="Daniel R."/>
        </authorList>
    </citation>
    <scope>NUCLEOTIDE SEQUENCE</scope>
</reference>
<dbReference type="Gene3D" id="3.40.640.10">
    <property type="entry name" value="Type I PLP-dependent aspartate aminotransferase-like (Major domain)"/>
    <property type="match status" value="1"/>
</dbReference>
<dbReference type="GO" id="GO:0030429">
    <property type="term" value="F:kynureninase activity"/>
    <property type="evidence" value="ECO:0007669"/>
    <property type="project" value="UniProtKB-EC"/>
</dbReference>
<keyword evidence="3" id="KW-0663">Pyridoxal phosphate</keyword>
<organism evidence="4">
    <name type="scientific">mine drainage metagenome</name>
    <dbReference type="NCBI Taxonomy" id="410659"/>
    <lineage>
        <taxon>unclassified sequences</taxon>
        <taxon>metagenomes</taxon>
        <taxon>ecological metagenomes</taxon>
    </lineage>
</organism>
<dbReference type="HAMAP" id="MF_01970">
    <property type="entry name" value="Kynureninase"/>
    <property type="match status" value="1"/>
</dbReference>
<accession>A0A1J5QH14</accession>
<dbReference type="GO" id="GO:0005737">
    <property type="term" value="C:cytoplasm"/>
    <property type="evidence" value="ECO:0007669"/>
    <property type="project" value="InterPro"/>
</dbReference>
<dbReference type="GO" id="GO:0043420">
    <property type="term" value="P:anthranilate metabolic process"/>
    <property type="evidence" value="ECO:0007669"/>
    <property type="project" value="TreeGrafter"/>
</dbReference>
<name>A0A1J5QH14_9ZZZZ</name>
<dbReference type="PANTHER" id="PTHR14084">
    <property type="entry name" value="KYNURENINASE"/>
    <property type="match status" value="1"/>
</dbReference>
<dbReference type="InterPro" id="IPR015422">
    <property type="entry name" value="PyrdxlP-dep_Trfase_small"/>
</dbReference>
<dbReference type="SUPFAM" id="SSF53383">
    <property type="entry name" value="PLP-dependent transferases"/>
    <property type="match status" value="1"/>
</dbReference>
<dbReference type="EC" id="3.7.1.3" evidence="4"/>
<dbReference type="AlphaFoldDB" id="A0A1J5QH14"/>
<gene>
    <name evidence="4" type="primary">kynU_1</name>
    <name evidence="4" type="ORF">GALL_389690</name>
</gene>
<evidence type="ECO:0000256" key="1">
    <source>
        <dbReference type="ARBA" id="ARBA00022642"/>
    </source>
</evidence>
<dbReference type="Gene3D" id="3.90.1150.10">
    <property type="entry name" value="Aspartate Aminotransferase, domain 1"/>
    <property type="match status" value="1"/>
</dbReference>
<dbReference type="NCBIfam" id="TIGR01814">
    <property type="entry name" value="kynureninase"/>
    <property type="match status" value="1"/>
</dbReference>
<keyword evidence="1" id="KW-0662">Pyridine nucleotide biosynthesis</keyword>
<protein>
    <submittedName>
        <fullName evidence="4">Kynureninase</fullName>
        <ecNumber evidence="4">3.7.1.3</ecNumber>
    </submittedName>
</protein>
<dbReference type="Pfam" id="PF22580">
    <property type="entry name" value="KYNU_C"/>
    <property type="match status" value="1"/>
</dbReference>
<dbReference type="InterPro" id="IPR010111">
    <property type="entry name" value="Kynureninase"/>
</dbReference>
<evidence type="ECO:0000256" key="2">
    <source>
        <dbReference type="ARBA" id="ARBA00022801"/>
    </source>
</evidence>
<dbReference type="InterPro" id="IPR015421">
    <property type="entry name" value="PyrdxlP-dep_Trfase_major"/>
</dbReference>
<dbReference type="PANTHER" id="PTHR14084:SF0">
    <property type="entry name" value="KYNURENINASE"/>
    <property type="match status" value="1"/>
</dbReference>
<dbReference type="GO" id="GO:0019441">
    <property type="term" value="P:L-tryptophan catabolic process to kynurenine"/>
    <property type="evidence" value="ECO:0007669"/>
    <property type="project" value="TreeGrafter"/>
</dbReference>
<evidence type="ECO:0000256" key="3">
    <source>
        <dbReference type="ARBA" id="ARBA00022898"/>
    </source>
</evidence>
<dbReference type="EMBL" id="MLJW01001239">
    <property type="protein sequence ID" value="OIQ79292.1"/>
    <property type="molecule type" value="Genomic_DNA"/>
</dbReference>
<proteinExistence type="inferred from homology"/>
<sequence length="408" mass="44047">MIETEAAKLDSTDPLAGKRDLFALPERVVYLDGNSLGALPRVAISAVDDAVRKEWGEGLIRSWNSAGWVDLSARVGVKIAGLIGAPGDSVVACDSTSVNLYKALHAACSLRPDRRVILTDIDNFPTDLYLIDSVAKELGLEVRALPRSEILAALDSNVAVLELTHVDYRSSQMYDMEAVTTAAHEVGALTIWDLAHSVGAVPVDVTKADADFAIGCGYKYLNGGPGAPAFIYVSPHIANVTTQPIQGWHGHAHPFEFSRFYEPAAGVDRMLVGTPPVLSMTALSAALDVFDGVSMPELRTKSLALSTFFYEQADIHLTSRGFKVVSERDPDKRGSHVAMSHSGGYSIVRALIDRGVIGDFRRPNILRFGLAPLYNTFADVARLINECIDVVDTGFYLEPKFATEAAVV</sequence>
<dbReference type="GO" id="GO:0030170">
    <property type="term" value="F:pyridoxal phosphate binding"/>
    <property type="evidence" value="ECO:0007669"/>
    <property type="project" value="InterPro"/>
</dbReference>
<comment type="caution">
    <text evidence="4">The sequence shown here is derived from an EMBL/GenBank/DDBJ whole genome shotgun (WGS) entry which is preliminary data.</text>
</comment>